<name>A0AAV7U2E4_PLEWA</name>
<evidence type="ECO:0000313" key="2">
    <source>
        <dbReference type="Proteomes" id="UP001066276"/>
    </source>
</evidence>
<keyword evidence="2" id="KW-1185">Reference proteome</keyword>
<protein>
    <submittedName>
        <fullName evidence="1">Uncharacterized protein</fullName>
    </submittedName>
</protein>
<dbReference type="AlphaFoldDB" id="A0AAV7U2E4"/>
<reference evidence="1" key="1">
    <citation type="journal article" date="2022" name="bioRxiv">
        <title>Sequencing and chromosome-scale assembly of the giantPleurodeles waltlgenome.</title>
        <authorList>
            <person name="Brown T."/>
            <person name="Elewa A."/>
            <person name="Iarovenko S."/>
            <person name="Subramanian E."/>
            <person name="Araus A.J."/>
            <person name="Petzold A."/>
            <person name="Susuki M."/>
            <person name="Suzuki K.-i.T."/>
            <person name="Hayashi T."/>
            <person name="Toyoda A."/>
            <person name="Oliveira C."/>
            <person name="Osipova E."/>
            <person name="Leigh N.D."/>
            <person name="Simon A."/>
            <person name="Yun M.H."/>
        </authorList>
    </citation>
    <scope>NUCLEOTIDE SEQUENCE</scope>
    <source>
        <strain evidence="1">20211129_DDA</strain>
        <tissue evidence="1">Liver</tissue>
    </source>
</reference>
<dbReference type="Proteomes" id="UP001066276">
    <property type="component" value="Chromosome 3_2"/>
</dbReference>
<organism evidence="1 2">
    <name type="scientific">Pleurodeles waltl</name>
    <name type="common">Iberian ribbed newt</name>
    <dbReference type="NCBI Taxonomy" id="8319"/>
    <lineage>
        <taxon>Eukaryota</taxon>
        <taxon>Metazoa</taxon>
        <taxon>Chordata</taxon>
        <taxon>Craniata</taxon>
        <taxon>Vertebrata</taxon>
        <taxon>Euteleostomi</taxon>
        <taxon>Amphibia</taxon>
        <taxon>Batrachia</taxon>
        <taxon>Caudata</taxon>
        <taxon>Salamandroidea</taxon>
        <taxon>Salamandridae</taxon>
        <taxon>Pleurodelinae</taxon>
        <taxon>Pleurodeles</taxon>
    </lineage>
</organism>
<evidence type="ECO:0000313" key="1">
    <source>
        <dbReference type="EMBL" id="KAJ1182546.1"/>
    </source>
</evidence>
<gene>
    <name evidence="1" type="ORF">NDU88_007734</name>
</gene>
<dbReference type="EMBL" id="JANPWB010000006">
    <property type="protein sequence ID" value="KAJ1182546.1"/>
    <property type="molecule type" value="Genomic_DNA"/>
</dbReference>
<proteinExistence type="predicted"/>
<comment type="caution">
    <text evidence="1">The sequence shown here is derived from an EMBL/GenBank/DDBJ whole genome shotgun (WGS) entry which is preliminary data.</text>
</comment>
<sequence length="82" mass="9408">MEVVNVYKYSLLLSDGNVWNRGKVVKVPECIRREKVSGNVTKSLTINNDYHRPRAAECYVSENPALRRECDMEFEKETSAVA</sequence>
<accession>A0AAV7U2E4</accession>